<feature type="domain" description="Fatty acyl-CoA reductase C-terminal" evidence="5">
    <location>
        <begin position="505"/>
        <end position="577"/>
    </location>
</feature>
<evidence type="ECO:0000256" key="4">
    <source>
        <dbReference type="RuleBase" id="RU363097"/>
    </source>
</evidence>
<dbReference type="CDD" id="cd05236">
    <property type="entry name" value="FAR-N_SDR_e"/>
    <property type="match status" value="1"/>
</dbReference>
<comment type="catalytic activity">
    <reaction evidence="4">
        <text>a long-chain fatty acyl-CoA + 2 NADPH + 2 H(+) = a long-chain primary fatty alcohol + 2 NADP(+) + CoA</text>
        <dbReference type="Rhea" id="RHEA:52716"/>
        <dbReference type="ChEBI" id="CHEBI:15378"/>
        <dbReference type="ChEBI" id="CHEBI:57287"/>
        <dbReference type="ChEBI" id="CHEBI:57783"/>
        <dbReference type="ChEBI" id="CHEBI:58349"/>
        <dbReference type="ChEBI" id="CHEBI:77396"/>
        <dbReference type="ChEBI" id="CHEBI:83139"/>
        <dbReference type="EC" id="1.2.1.84"/>
    </reaction>
</comment>
<dbReference type="SUPFAM" id="SSF51735">
    <property type="entry name" value="NAD(P)-binding Rossmann-fold domains"/>
    <property type="match status" value="1"/>
</dbReference>
<accession>A0A443NL82</accession>
<keyword evidence="3 4" id="KW-0443">Lipid metabolism</keyword>
<evidence type="ECO:0000259" key="6">
    <source>
        <dbReference type="Pfam" id="PF07993"/>
    </source>
</evidence>
<keyword evidence="4" id="KW-0521">NADP</keyword>
<dbReference type="STRING" id="337451.A0A443NL82"/>
<dbReference type="EMBL" id="QPKB01000003">
    <property type="protein sequence ID" value="RWR79263.1"/>
    <property type="molecule type" value="Genomic_DNA"/>
</dbReference>
<proteinExistence type="inferred from homology"/>
<dbReference type="Proteomes" id="UP000283530">
    <property type="component" value="Unassembled WGS sequence"/>
</dbReference>
<sequence>METLFHRPNSLKPNFPFSRRHNFTNGFLSQKKKMVFCQSNLNETASNGLSYSVRESCDKAQVNGRGSVLSMNGRTQEEIAVKELMMPCNGFSKALMEANEGIGIVAFLKGKKLLITGATGFLAKVLIEKILRTVPDVGKIYLMIKAKSNEAAIERLQNEIIQTELFKCLQERYGSSYQSFMWSKLVPVIGNVREDNVGIEAEAADEIAGEVDIIVNSAANTSFDERYDVSLDINTRGPSRLMSLAKRCKKLKLFLHISTAYVNGQRQGKIFERPFCIGDSIAREGFRSKPSLNFLPNLDVESEINLVEGSRNNASAQRMKEMGLERARIYGWQDTYAFTKAMGEMLIDDTRGEIPVLIIRPSIIESTIREPFPGWMEGNRMMDPIILYYGKGQLTGFLADPKGVIDVVAMAKHGVVGKAGMNIYHIASSVTNPLAIQDLANVLFEHFEAFPYMDSKGRPIHVQHLKLFHSMDDFSSHILTDSIQRREQAAAAGLSEKLAQRLENICRKSVEQVKYLANIYQPYTFYGGRFDNTNTQKLMAYMSEEEKRTFGFDVGSIDWKDYISNIHIPGLRSHVVKGRGMCIKSQVVDSNSI</sequence>
<keyword evidence="2 4" id="KW-0444">Lipid biosynthesis</keyword>
<evidence type="ECO:0000313" key="7">
    <source>
        <dbReference type="EMBL" id="RWR79263.1"/>
    </source>
</evidence>
<dbReference type="OrthoDB" id="429813at2759"/>
<dbReference type="Pfam" id="PF03015">
    <property type="entry name" value="Sterile"/>
    <property type="match status" value="1"/>
</dbReference>
<comment type="caution">
    <text evidence="7">The sequence shown here is derived from an EMBL/GenBank/DDBJ whole genome shotgun (WGS) entry which is preliminary data.</text>
</comment>
<gene>
    <name evidence="7" type="ORF">CKAN_00783000</name>
</gene>
<dbReference type="Gene3D" id="3.40.50.720">
    <property type="entry name" value="NAD(P)-binding Rossmann-like Domain"/>
    <property type="match status" value="1"/>
</dbReference>
<dbReference type="EC" id="1.2.1.84" evidence="4"/>
<organism evidence="7 8">
    <name type="scientific">Cinnamomum micranthum f. kanehirae</name>
    <dbReference type="NCBI Taxonomy" id="337451"/>
    <lineage>
        <taxon>Eukaryota</taxon>
        <taxon>Viridiplantae</taxon>
        <taxon>Streptophyta</taxon>
        <taxon>Embryophyta</taxon>
        <taxon>Tracheophyta</taxon>
        <taxon>Spermatophyta</taxon>
        <taxon>Magnoliopsida</taxon>
        <taxon>Magnoliidae</taxon>
        <taxon>Laurales</taxon>
        <taxon>Lauraceae</taxon>
        <taxon>Cinnamomum</taxon>
    </lineage>
</organism>
<keyword evidence="8" id="KW-1185">Reference proteome</keyword>
<dbReference type="InterPro" id="IPR033640">
    <property type="entry name" value="FAR_C"/>
</dbReference>
<evidence type="ECO:0000256" key="2">
    <source>
        <dbReference type="ARBA" id="ARBA00022516"/>
    </source>
</evidence>
<comment type="function">
    <text evidence="4">Catalyzes the reduction of fatty acyl-CoA to fatty alcohols.</text>
</comment>
<dbReference type="GO" id="GO:0080019">
    <property type="term" value="F:alcohol-forming very long-chain fatty acyl-CoA reductase activity"/>
    <property type="evidence" value="ECO:0007669"/>
    <property type="project" value="InterPro"/>
</dbReference>
<comment type="similarity">
    <text evidence="1 4">Belongs to the fatty acyl-CoA reductase family.</text>
</comment>
<evidence type="ECO:0000313" key="8">
    <source>
        <dbReference type="Proteomes" id="UP000283530"/>
    </source>
</evidence>
<dbReference type="PANTHER" id="PTHR11011:SF45">
    <property type="entry name" value="FATTY ACYL-COA REDUCTASE CG8306-RELATED"/>
    <property type="match status" value="1"/>
</dbReference>
<name>A0A443NL82_9MAGN</name>
<dbReference type="PANTHER" id="PTHR11011">
    <property type="entry name" value="MALE STERILITY PROTEIN 2-RELATED"/>
    <property type="match status" value="1"/>
</dbReference>
<dbReference type="InterPro" id="IPR013120">
    <property type="entry name" value="FAR_NAD-bd"/>
</dbReference>
<dbReference type="GO" id="GO:0010345">
    <property type="term" value="P:suberin biosynthetic process"/>
    <property type="evidence" value="ECO:0007669"/>
    <property type="project" value="TreeGrafter"/>
</dbReference>
<dbReference type="GO" id="GO:0035336">
    <property type="term" value="P:long-chain fatty-acyl-CoA metabolic process"/>
    <property type="evidence" value="ECO:0007669"/>
    <property type="project" value="TreeGrafter"/>
</dbReference>
<evidence type="ECO:0000256" key="1">
    <source>
        <dbReference type="ARBA" id="ARBA00005928"/>
    </source>
</evidence>
<dbReference type="InterPro" id="IPR036291">
    <property type="entry name" value="NAD(P)-bd_dom_sf"/>
</dbReference>
<keyword evidence="4" id="KW-0560">Oxidoreductase</keyword>
<dbReference type="InterPro" id="IPR026055">
    <property type="entry name" value="FAR"/>
</dbReference>
<dbReference type="Pfam" id="PF07993">
    <property type="entry name" value="NAD_binding_4"/>
    <property type="match status" value="1"/>
</dbReference>
<reference evidence="7 8" key="1">
    <citation type="journal article" date="2019" name="Nat. Plants">
        <title>Stout camphor tree genome fills gaps in understanding of flowering plant genome evolution.</title>
        <authorList>
            <person name="Chaw S.M."/>
            <person name="Liu Y.C."/>
            <person name="Wu Y.W."/>
            <person name="Wang H.Y."/>
            <person name="Lin C.I."/>
            <person name="Wu C.S."/>
            <person name="Ke H.M."/>
            <person name="Chang L.Y."/>
            <person name="Hsu C.Y."/>
            <person name="Yang H.T."/>
            <person name="Sudianto E."/>
            <person name="Hsu M.H."/>
            <person name="Wu K.P."/>
            <person name="Wang L.N."/>
            <person name="Leebens-Mack J.H."/>
            <person name="Tsai I.J."/>
        </authorList>
    </citation>
    <scope>NUCLEOTIDE SEQUENCE [LARGE SCALE GENOMIC DNA]</scope>
    <source>
        <strain evidence="8">cv. Chaw 1501</strain>
        <tissue evidence="7">Young leaves</tissue>
    </source>
</reference>
<feature type="domain" description="Thioester reductase (TE)" evidence="6">
    <location>
        <begin position="115"/>
        <end position="409"/>
    </location>
</feature>
<evidence type="ECO:0000256" key="3">
    <source>
        <dbReference type="ARBA" id="ARBA00023098"/>
    </source>
</evidence>
<dbReference type="GO" id="GO:0102965">
    <property type="term" value="F:alcohol-forming long-chain fatty acyl-CoA reductase activity"/>
    <property type="evidence" value="ECO:0007669"/>
    <property type="project" value="UniProtKB-EC"/>
</dbReference>
<protein>
    <recommendedName>
        <fullName evidence="4">Fatty acyl-CoA reductase</fullName>
        <ecNumber evidence="4">1.2.1.84</ecNumber>
    </recommendedName>
</protein>
<dbReference type="CDD" id="cd09071">
    <property type="entry name" value="FAR_C"/>
    <property type="match status" value="1"/>
</dbReference>
<evidence type="ECO:0000259" key="5">
    <source>
        <dbReference type="Pfam" id="PF03015"/>
    </source>
</evidence>
<dbReference type="AlphaFoldDB" id="A0A443NL82"/>